<dbReference type="Pfam" id="PF21761">
    <property type="entry name" value="RedAm-like_C"/>
    <property type="match status" value="1"/>
</dbReference>
<evidence type="ECO:0000259" key="4">
    <source>
        <dbReference type="Pfam" id="PF21761"/>
    </source>
</evidence>
<proteinExistence type="inferred from homology"/>
<dbReference type="SUPFAM" id="SSF51735">
    <property type="entry name" value="NAD(P)-binding Rossmann-fold domains"/>
    <property type="match status" value="1"/>
</dbReference>
<dbReference type="PANTHER" id="PTHR43580">
    <property type="entry name" value="OXIDOREDUCTASE GLYR1-RELATED"/>
    <property type="match status" value="1"/>
</dbReference>
<comment type="caution">
    <text evidence="5">The sequence shown here is derived from an EMBL/GenBank/DDBJ whole genome shotgun (WGS) entry which is preliminary data.</text>
</comment>
<dbReference type="PANTHER" id="PTHR43580:SF2">
    <property type="entry name" value="CYTOKINE-LIKE NUCLEAR FACTOR N-PAC"/>
    <property type="match status" value="1"/>
</dbReference>
<dbReference type="InterPro" id="IPR051265">
    <property type="entry name" value="HIBADH-related_NP60_sf"/>
</dbReference>
<accession>A0ABW9LGS8</accession>
<dbReference type="InterPro" id="IPR006115">
    <property type="entry name" value="6PGDH_NADP-bd"/>
</dbReference>
<keyword evidence="6" id="KW-1185">Reference proteome</keyword>
<comment type="similarity">
    <text evidence="1">Belongs to the HIBADH-related family.</text>
</comment>
<gene>
    <name evidence="5" type="ORF">ACK4CT_28770</name>
</gene>
<evidence type="ECO:0000313" key="5">
    <source>
        <dbReference type="EMBL" id="MFN6547199.1"/>
    </source>
</evidence>
<protein>
    <submittedName>
        <fullName evidence="5">NAD(P)-dependent oxidoreductase</fullName>
        <ecNumber evidence="5">1.1.-.-</ecNumber>
    </submittedName>
</protein>
<sequence length="293" mass="31407">MEVSTDVTMVGLGPMGTALGKAFIGAGSTVTVWNRNRGRARPLQDAGAILAESLASAVSASPLIVTCLHDYAITRRLLDSPEVSTALAGRVVVNTASGTPTEAEDMLAFATRSRAGYLDAKLMTYPLNIGAPETVIFFAGDPDLYFAHRRELQALAGKGTFLGADITSAATFYQGIWLYYYCAVFGFIESAAFLQNSGIPIESFLPHAQRFTADVLWHIADVTERVSTGNFSGDQAESTTYVDSMAAMRDTFVRADIDSRMLAAVCTLVKETSDKYGAEDIAAMFKLQTGTDT</sequence>
<dbReference type="Pfam" id="PF03446">
    <property type="entry name" value="NAD_binding_2"/>
    <property type="match status" value="1"/>
</dbReference>
<dbReference type="InterPro" id="IPR013328">
    <property type="entry name" value="6PGD_dom2"/>
</dbReference>
<dbReference type="Proteomes" id="UP001635816">
    <property type="component" value="Unassembled WGS sequence"/>
</dbReference>
<dbReference type="GO" id="GO:0016491">
    <property type="term" value="F:oxidoreductase activity"/>
    <property type="evidence" value="ECO:0007669"/>
    <property type="project" value="UniProtKB-KW"/>
</dbReference>
<evidence type="ECO:0000313" key="6">
    <source>
        <dbReference type="Proteomes" id="UP001635816"/>
    </source>
</evidence>
<feature type="domain" description="6-phosphogluconate dehydrogenase NADP-binding" evidence="3">
    <location>
        <begin position="7"/>
        <end position="156"/>
    </location>
</feature>
<dbReference type="InterPro" id="IPR048666">
    <property type="entry name" value="RedAm-like_C"/>
</dbReference>
<keyword evidence="2 5" id="KW-0560">Oxidoreductase</keyword>
<dbReference type="InterPro" id="IPR036291">
    <property type="entry name" value="NAD(P)-bd_dom_sf"/>
</dbReference>
<dbReference type="Gene3D" id="1.10.1040.10">
    <property type="entry name" value="N-(1-d-carboxylethyl)-l-norvaline Dehydrogenase, domain 2"/>
    <property type="match status" value="1"/>
</dbReference>
<organism evidence="5 6">
    <name type="scientific">Mycolicibacterium nivoides</name>
    <dbReference type="NCBI Taxonomy" id="2487344"/>
    <lineage>
        <taxon>Bacteria</taxon>
        <taxon>Bacillati</taxon>
        <taxon>Actinomycetota</taxon>
        <taxon>Actinomycetes</taxon>
        <taxon>Mycobacteriales</taxon>
        <taxon>Mycobacteriaceae</taxon>
        <taxon>Mycolicibacterium</taxon>
    </lineage>
</organism>
<dbReference type="PIRSF" id="PIRSF000103">
    <property type="entry name" value="HIBADH"/>
    <property type="match status" value="1"/>
</dbReference>
<dbReference type="RefSeq" id="WP_409545013.1">
    <property type="nucleotide sequence ID" value="NZ_JBKBDD010000014.1"/>
</dbReference>
<dbReference type="Gene3D" id="3.40.50.720">
    <property type="entry name" value="NAD(P)-binding Rossmann-like Domain"/>
    <property type="match status" value="1"/>
</dbReference>
<name>A0ABW9LGS8_9MYCO</name>
<dbReference type="EC" id="1.1.-.-" evidence="5"/>
<evidence type="ECO:0000256" key="1">
    <source>
        <dbReference type="ARBA" id="ARBA00009080"/>
    </source>
</evidence>
<evidence type="ECO:0000256" key="2">
    <source>
        <dbReference type="ARBA" id="ARBA00023002"/>
    </source>
</evidence>
<dbReference type="InterPro" id="IPR015815">
    <property type="entry name" value="HIBADH-related"/>
</dbReference>
<evidence type="ECO:0000259" key="3">
    <source>
        <dbReference type="Pfam" id="PF03446"/>
    </source>
</evidence>
<feature type="domain" description="NADPH-dependent reductive aminase-like C-terminal" evidence="4">
    <location>
        <begin position="165"/>
        <end position="286"/>
    </location>
</feature>
<dbReference type="EMBL" id="JBKBDD010000014">
    <property type="protein sequence ID" value="MFN6547199.1"/>
    <property type="molecule type" value="Genomic_DNA"/>
</dbReference>
<reference evidence="5 6" key="1">
    <citation type="submission" date="2024-12" db="EMBL/GenBank/DDBJ databases">
        <title>The coexistence of Mycolicibacterium septicum and Mycolicibacterium nivoides in clinical samples.</title>
        <authorList>
            <person name="Wang C."/>
            <person name="Feng Y."/>
            <person name="Zong Z."/>
        </authorList>
    </citation>
    <scope>NUCLEOTIDE SEQUENCE [LARGE SCALE GENOMIC DNA]</scope>
    <source>
        <strain evidence="5 6">120309</strain>
    </source>
</reference>